<protein>
    <submittedName>
        <fullName evidence="2">Uncharacterized protein</fullName>
    </submittedName>
</protein>
<reference evidence="2" key="1">
    <citation type="journal article" date="2020" name="Nature">
        <title>Giant virus diversity and host interactions through global metagenomics.</title>
        <authorList>
            <person name="Schulz F."/>
            <person name="Roux S."/>
            <person name="Paez-Espino D."/>
            <person name="Jungbluth S."/>
            <person name="Walsh D.A."/>
            <person name="Denef V.J."/>
            <person name="McMahon K.D."/>
            <person name="Konstantinidis K.T."/>
            <person name="Eloe-Fadrosh E.A."/>
            <person name="Kyrpides N.C."/>
            <person name="Woyke T."/>
        </authorList>
    </citation>
    <scope>NUCLEOTIDE SEQUENCE</scope>
    <source>
        <strain evidence="2">GVMAG-M-3300023184-18</strain>
    </source>
</reference>
<evidence type="ECO:0000256" key="1">
    <source>
        <dbReference type="SAM" id="Phobius"/>
    </source>
</evidence>
<keyword evidence="1" id="KW-0472">Membrane</keyword>
<keyword evidence="1" id="KW-0812">Transmembrane</keyword>
<accession>A0A6C0I379</accession>
<sequence>MKFAFNFSNIIIFTYIIFFTAIILNYITTTMYVEPMSLSETVDADQLRTSLLSGKVAALQPTVDGLSKNVNDNASNIKTTMDTITAVLKQKVNDVNKKVGKDITDKNNAPPQITGTS</sequence>
<proteinExistence type="predicted"/>
<organism evidence="2">
    <name type="scientific">viral metagenome</name>
    <dbReference type="NCBI Taxonomy" id="1070528"/>
    <lineage>
        <taxon>unclassified sequences</taxon>
        <taxon>metagenomes</taxon>
        <taxon>organismal metagenomes</taxon>
    </lineage>
</organism>
<dbReference type="EMBL" id="MN740077">
    <property type="protein sequence ID" value="QHT86865.1"/>
    <property type="molecule type" value="Genomic_DNA"/>
</dbReference>
<keyword evidence="1" id="KW-1133">Transmembrane helix</keyword>
<feature type="transmembrane region" description="Helical" evidence="1">
    <location>
        <begin position="6"/>
        <end position="27"/>
    </location>
</feature>
<evidence type="ECO:0000313" key="2">
    <source>
        <dbReference type="EMBL" id="QHT86865.1"/>
    </source>
</evidence>
<dbReference type="AlphaFoldDB" id="A0A6C0I379"/>
<name>A0A6C0I379_9ZZZZ</name>